<gene>
    <name evidence="4" type="ORF">EGW08_010086</name>
</gene>
<dbReference type="Proteomes" id="UP000271974">
    <property type="component" value="Unassembled WGS sequence"/>
</dbReference>
<dbReference type="AlphaFoldDB" id="A0A3S0ZM06"/>
<dbReference type="EMBL" id="RQTK01000300">
    <property type="protein sequence ID" value="RUS82152.1"/>
    <property type="molecule type" value="Genomic_DNA"/>
</dbReference>
<evidence type="ECO:0000256" key="1">
    <source>
        <dbReference type="ARBA" id="ARBA00010541"/>
    </source>
</evidence>
<evidence type="ECO:0000256" key="2">
    <source>
        <dbReference type="SAM" id="MobiDB-lite"/>
    </source>
</evidence>
<dbReference type="STRING" id="188477.A0A3S0ZM06"/>
<proteinExistence type="inferred from homology"/>
<keyword evidence="3" id="KW-1133">Transmembrane helix</keyword>
<keyword evidence="5" id="KW-1185">Reference proteome</keyword>
<comment type="caution">
    <text evidence="4">The sequence shown here is derived from an EMBL/GenBank/DDBJ whole genome shotgun (WGS) entry which is preliminary data.</text>
</comment>
<dbReference type="SUPFAM" id="SSF50494">
    <property type="entry name" value="Trypsin-like serine proteases"/>
    <property type="match status" value="1"/>
</dbReference>
<dbReference type="OrthoDB" id="4217619at2759"/>
<feature type="region of interest" description="Disordered" evidence="2">
    <location>
        <begin position="91"/>
        <end position="115"/>
    </location>
</feature>
<evidence type="ECO:0000313" key="5">
    <source>
        <dbReference type="Proteomes" id="UP000271974"/>
    </source>
</evidence>
<keyword evidence="3" id="KW-0472">Membrane</keyword>
<evidence type="ECO:0000313" key="4">
    <source>
        <dbReference type="EMBL" id="RUS82152.1"/>
    </source>
</evidence>
<dbReference type="GO" id="GO:0012501">
    <property type="term" value="P:programmed cell death"/>
    <property type="evidence" value="ECO:0007669"/>
    <property type="project" value="TreeGrafter"/>
</dbReference>
<feature type="non-terminal residue" evidence="4">
    <location>
        <position position="283"/>
    </location>
</feature>
<dbReference type="Gene3D" id="2.40.10.120">
    <property type="match status" value="1"/>
</dbReference>
<keyword evidence="3" id="KW-0812">Transmembrane</keyword>
<reference evidence="4 5" key="1">
    <citation type="submission" date="2019-01" db="EMBL/GenBank/DDBJ databases">
        <title>A draft genome assembly of the solar-powered sea slug Elysia chlorotica.</title>
        <authorList>
            <person name="Cai H."/>
            <person name="Li Q."/>
            <person name="Fang X."/>
            <person name="Li J."/>
            <person name="Curtis N.E."/>
            <person name="Altenburger A."/>
            <person name="Shibata T."/>
            <person name="Feng M."/>
            <person name="Maeda T."/>
            <person name="Schwartz J.A."/>
            <person name="Shigenobu S."/>
            <person name="Lundholm N."/>
            <person name="Nishiyama T."/>
            <person name="Yang H."/>
            <person name="Hasebe M."/>
            <person name="Li S."/>
            <person name="Pierce S.K."/>
            <person name="Wang J."/>
        </authorList>
    </citation>
    <scope>NUCLEOTIDE SEQUENCE [LARGE SCALE GENOMIC DNA]</scope>
    <source>
        <strain evidence="4">EC2010</strain>
        <tissue evidence="4">Whole organism of an adult</tissue>
    </source>
</reference>
<name>A0A3S0ZM06_ELYCH</name>
<dbReference type="GO" id="GO:0043065">
    <property type="term" value="P:positive regulation of apoptotic process"/>
    <property type="evidence" value="ECO:0007669"/>
    <property type="project" value="TreeGrafter"/>
</dbReference>
<protein>
    <recommendedName>
        <fullName evidence="6">Serine protease HTRA2, mitochondrial</fullName>
    </recommendedName>
</protein>
<dbReference type="PANTHER" id="PTHR22939">
    <property type="entry name" value="SERINE PROTEASE FAMILY S1C HTRA-RELATED"/>
    <property type="match status" value="1"/>
</dbReference>
<dbReference type="Pfam" id="PF13365">
    <property type="entry name" value="Trypsin_2"/>
    <property type="match status" value="1"/>
</dbReference>
<dbReference type="InterPro" id="IPR001940">
    <property type="entry name" value="Peptidase_S1C"/>
</dbReference>
<organism evidence="4 5">
    <name type="scientific">Elysia chlorotica</name>
    <name type="common">Eastern emerald elysia</name>
    <name type="synonym">Sea slug</name>
    <dbReference type="NCBI Taxonomy" id="188477"/>
    <lineage>
        <taxon>Eukaryota</taxon>
        <taxon>Metazoa</taxon>
        <taxon>Spiralia</taxon>
        <taxon>Lophotrochozoa</taxon>
        <taxon>Mollusca</taxon>
        <taxon>Gastropoda</taxon>
        <taxon>Heterobranchia</taxon>
        <taxon>Euthyneura</taxon>
        <taxon>Panpulmonata</taxon>
        <taxon>Sacoglossa</taxon>
        <taxon>Placobranchoidea</taxon>
        <taxon>Plakobranchidae</taxon>
        <taxon>Elysia</taxon>
    </lineage>
</organism>
<accession>A0A3S0ZM06</accession>
<evidence type="ECO:0008006" key="6">
    <source>
        <dbReference type="Google" id="ProtNLM"/>
    </source>
</evidence>
<sequence length="283" mass="30490">MRFIIVKSKLFCAELKQSYTGIISRVNHFGRNDPGLRMYELNDELSEQKIRTYFPTKSGAKTRWNGSAQDPSALTGMLKIYNSPGKLSHGTEATAHQNNFNSGGGTNQAGPRPTSRARKFSTFLAATLGTCGLCFALVKLWLSNMSSVKAWGVPPSPHKRNFIADIVDMAGPAVVFIEVKGSHPKSGKRVTLANGSGFLVRPNGLILTNAHVVANKTRVSIKLHDGSTYDGVVTVVDPVCDLATVKIEVDKDLPIIPLGKSSSIRPGEFVAAMGSPLSLHKTV</sequence>
<dbReference type="GO" id="GO:0006508">
    <property type="term" value="P:proteolysis"/>
    <property type="evidence" value="ECO:0007669"/>
    <property type="project" value="InterPro"/>
</dbReference>
<dbReference type="PRINTS" id="PR00834">
    <property type="entry name" value="PROTEASES2C"/>
</dbReference>
<evidence type="ECO:0000256" key="3">
    <source>
        <dbReference type="SAM" id="Phobius"/>
    </source>
</evidence>
<dbReference type="GO" id="GO:0004252">
    <property type="term" value="F:serine-type endopeptidase activity"/>
    <property type="evidence" value="ECO:0007669"/>
    <property type="project" value="InterPro"/>
</dbReference>
<dbReference type="InterPro" id="IPR009003">
    <property type="entry name" value="Peptidase_S1_PA"/>
</dbReference>
<comment type="similarity">
    <text evidence="1">Belongs to the peptidase S1C family.</text>
</comment>
<dbReference type="PANTHER" id="PTHR22939:SF129">
    <property type="entry name" value="SERINE PROTEASE HTRA2, MITOCHONDRIAL"/>
    <property type="match status" value="1"/>
</dbReference>
<feature type="transmembrane region" description="Helical" evidence="3">
    <location>
        <begin position="122"/>
        <end position="142"/>
    </location>
</feature>